<feature type="transmembrane region" description="Helical" evidence="1">
    <location>
        <begin position="6"/>
        <end position="24"/>
    </location>
</feature>
<keyword evidence="3" id="KW-1185">Reference proteome</keyword>
<evidence type="ECO:0000313" key="2">
    <source>
        <dbReference type="EMBL" id="AZN40957.1"/>
    </source>
</evidence>
<dbReference type="Proteomes" id="UP000272528">
    <property type="component" value="Chromosome"/>
</dbReference>
<protein>
    <submittedName>
        <fullName evidence="2">Uncharacterized protein</fullName>
    </submittedName>
</protein>
<gene>
    <name evidence="2" type="ORF">EJC50_15735</name>
</gene>
<dbReference type="OrthoDB" id="9916842at2"/>
<keyword evidence="1" id="KW-0472">Membrane</keyword>
<dbReference type="EMBL" id="CP034437">
    <property type="protein sequence ID" value="AZN40957.1"/>
    <property type="molecule type" value="Genomic_DNA"/>
</dbReference>
<proteinExistence type="predicted"/>
<evidence type="ECO:0000256" key="1">
    <source>
        <dbReference type="SAM" id="Phobius"/>
    </source>
</evidence>
<evidence type="ECO:0000313" key="3">
    <source>
        <dbReference type="Proteomes" id="UP000272528"/>
    </source>
</evidence>
<dbReference type="KEGG" id="palb:EJC50_15735"/>
<keyword evidence="1" id="KW-1133">Transmembrane helix</keyword>
<sequence length="97" mass="11037">MKNRNTIVVAALLTVIVVLLYQMLNLKQELRNTAIVTSGNQQVMMNGTLGLYNNNSVTSGSSGDGFWLYKVDEQQVYYFTYDKDLKKIVQVVRNINQ</sequence>
<name>A0A3S9A5E0_9BACL</name>
<dbReference type="AlphaFoldDB" id="A0A3S9A5E0"/>
<accession>A0A3S9A5E0</accession>
<organism evidence="2 3">
    <name type="scientific">Paenibacillus albus</name>
    <dbReference type="NCBI Taxonomy" id="2495582"/>
    <lineage>
        <taxon>Bacteria</taxon>
        <taxon>Bacillati</taxon>
        <taxon>Bacillota</taxon>
        <taxon>Bacilli</taxon>
        <taxon>Bacillales</taxon>
        <taxon>Paenibacillaceae</taxon>
        <taxon>Paenibacillus</taxon>
    </lineage>
</organism>
<keyword evidence="1" id="KW-0812">Transmembrane</keyword>
<reference evidence="3" key="1">
    <citation type="submission" date="2018-12" db="EMBL/GenBank/DDBJ databases">
        <title>Genome sequence of Peanibacillus sp.</title>
        <authorList>
            <person name="Subramani G."/>
            <person name="Srinivasan S."/>
            <person name="Kim M.K."/>
        </authorList>
    </citation>
    <scope>NUCLEOTIDE SEQUENCE [LARGE SCALE GENOMIC DNA]</scope>
    <source>
        <strain evidence="3">18JY67-1</strain>
    </source>
</reference>
<dbReference type="RefSeq" id="WP_126016538.1">
    <property type="nucleotide sequence ID" value="NZ_CP034437.1"/>
</dbReference>